<keyword evidence="2" id="KW-1185">Reference proteome</keyword>
<dbReference type="EMBL" id="CM047944">
    <property type="protein sequence ID" value="KAI9899617.1"/>
    <property type="molecule type" value="Genomic_DNA"/>
</dbReference>
<name>A0ACC0UZN6_9HYPO</name>
<organism evidence="1 2">
    <name type="scientific">Trichothecium roseum</name>
    <dbReference type="NCBI Taxonomy" id="47278"/>
    <lineage>
        <taxon>Eukaryota</taxon>
        <taxon>Fungi</taxon>
        <taxon>Dikarya</taxon>
        <taxon>Ascomycota</taxon>
        <taxon>Pezizomycotina</taxon>
        <taxon>Sordariomycetes</taxon>
        <taxon>Hypocreomycetidae</taxon>
        <taxon>Hypocreales</taxon>
        <taxon>Hypocreales incertae sedis</taxon>
        <taxon>Trichothecium</taxon>
    </lineage>
</organism>
<comment type="caution">
    <text evidence="1">The sequence shown here is derived from an EMBL/GenBank/DDBJ whole genome shotgun (WGS) entry which is preliminary data.</text>
</comment>
<sequence>MNELFDEFAAAHSARRGYAIAATLSPVAPPDRPNRLMEIWRSTDSHNVKGDVKHFLKASTNHRCRLDPDELNGWVDVFVAYWKALGHIIAGEEGRGTWTGVYEAWKELASVVIRGYNNFGFENWTVPTMYSVGKYLRLFAINSDGERSRTASGPISGKALIQDDFDPESDKQAQLVDCEQVLKRMFTLCLADRAPLDESRKWGIYYITNLLFKTYFKLNSASLSRTILASLAAYNNRGDMPLLQNFPKSQRVTFKYYGGVLFFLEENYMAAEEHLTEAYNLCHVDAKSNIERILMYLIPCRLLTSHVLPTKKLLEPFPRLQELFLPLCDCIRRADLKGFDAALQKGEHVFVNRRIYLTLERGRDIALRNLLRKVFIAGGFQEPAGEGSSPVRRTRIPLEEFQVAVSFANGGERIDPDEVECFLANMIYKDLMKGYISRERGMIVLSKKGAFPGTGV</sequence>
<evidence type="ECO:0000313" key="2">
    <source>
        <dbReference type="Proteomes" id="UP001163324"/>
    </source>
</evidence>
<dbReference type="Proteomes" id="UP001163324">
    <property type="component" value="Chromosome 5"/>
</dbReference>
<accession>A0ACC0UZN6</accession>
<evidence type="ECO:0000313" key="1">
    <source>
        <dbReference type="EMBL" id="KAI9899617.1"/>
    </source>
</evidence>
<proteinExistence type="predicted"/>
<gene>
    <name evidence="1" type="ORF">N3K66_006078</name>
</gene>
<protein>
    <submittedName>
        <fullName evidence="1">Uncharacterized protein</fullName>
    </submittedName>
</protein>
<reference evidence="1" key="1">
    <citation type="submission" date="2022-10" db="EMBL/GenBank/DDBJ databases">
        <title>Complete Genome of Trichothecium roseum strain YXFP-22015, a Plant Pathogen Isolated from Citrus.</title>
        <authorList>
            <person name="Wang Y."/>
            <person name="Zhu L."/>
        </authorList>
    </citation>
    <scope>NUCLEOTIDE SEQUENCE</scope>
    <source>
        <strain evidence="1">YXFP-22015</strain>
    </source>
</reference>